<dbReference type="Gene3D" id="2.170.270.10">
    <property type="entry name" value="SET domain"/>
    <property type="match status" value="1"/>
</dbReference>
<evidence type="ECO:0000313" key="2">
    <source>
        <dbReference type="EMBL" id="CAA9370836.1"/>
    </source>
</evidence>
<accession>A0A6J4MWA6</accession>
<dbReference type="InterPro" id="IPR001214">
    <property type="entry name" value="SET_dom"/>
</dbReference>
<protein>
    <submittedName>
        <fullName evidence="2">Proteins containing SET domain</fullName>
    </submittedName>
</protein>
<gene>
    <name evidence="2" type="ORF">AVDCRST_MAG89-4580</name>
</gene>
<dbReference type="EMBL" id="CADCTV010000959">
    <property type="protein sequence ID" value="CAA9370836.1"/>
    <property type="molecule type" value="Genomic_DNA"/>
</dbReference>
<evidence type="ECO:0000259" key="1">
    <source>
        <dbReference type="Pfam" id="PF00856"/>
    </source>
</evidence>
<name>A0A6J4MWA6_9BACT</name>
<dbReference type="SUPFAM" id="SSF82199">
    <property type="entry name" value="SET domain"/>
    <property type="match status" value="1"/>
</dbReference>
<dbReference type="AlphaFoldDB" id="A0A6J4MWA6"/>
<sequence>MATCGPLGAGGAARYNPGMQNGPLNAERYLAVRTSAIHGRGVYARRPIPAGTRIIEYRGERITVDEAEARYPDDFSG</sequence>
<dbReference type="Pfam" id="PF00856">
    <property type="entry name" value="SET"/>
    <property type="match status" value="1"/>
</dbReference>
<feature type="non-terminal residue" evidence="2">
    <location>
        <position position="77"/>
    </location>
</feature>
<organism evidence="2">
    <name type="scientific">uncultured Gemmatimonadota bacterium</name>
    <dbReference type="NCBI Taxonomy" id="203437"/>
    <lineage>
        <taxon>Bacteria</taxon>
        <taxon>Pseudomonadati</taxon>
        <taxon>Gemmatimonadota</taxon>
        <taxon>environmental samples</taxon>
    </lineage>
</organism>
<dbReference type="InterPro" id="IPR046341">
    <property type="entry name" value="SET_dom_sf"/>
</dbReference>
<feature type="domain" description="SET" evidence="1">
    <location>
        <begin position="39"/>
        <end position="71"/>
    </location>
</feature>
<reference evidence="2" key="1">
    <citation type="submission" date="2020-02" db="EMBL/GenBank/DDBJ databases">
        <authorList>
            <person name="Meier V. D."/>
        </authorList>
    </citation>
    <scope>NUCLEOTIDE SEQUENCE</scope>
    <source>
        <strain evidence="2">AVDCRST_MAG89</strain>
    </source>
</reference>
<proteinExistence type="predicted"/>